<feature type="transmembrane region" description="Helical" evidence="2">
    <location>
        <begin position="7"/>
        <end position="29"/>
    </location>
</feature>
<name>A0AAW4WRX1_9FIRM</name>
<accession>A0AAW4WRX1</accession>
<keyword evidence="2" id="KW-0812">Transmembrane</keyword>
<keyword evidence="4" id="KW-1185">Reference proteome</keyword>
<evidence type="ECO:0000256" key="2">
    <source>
        <dbReference type="SAM" id="Phobius"/>
    </source>
</evidence>
<keyword evidence="2" id="KW-1133">Transmembrane helix</keyword>
<evidence type="ECO:0000313" key="3">
    <source>
        <dbReference type="EMBL" id="MCC3143766.1"/>
    </source>
</evidence>
<dbReference type="InterPro" id="IPR005531">
    <property type="entry name" value="Asp23"/>
</dbReference>
<protein>
    <submittedName>
        <fullName evidence="3">Alkaline shock response membrane anchor protein AmaP</fullName>
    </submittedName>
</protein>
<sequence>MKIIKNIFSFIIALLVIILTLTLSVYSFGLISADLLTDLLRATHNNLQAAVGFLVVFVMALFLIYPFFTDKKIKQTKLLSSESGDISITIAALSNLIKDRVNERKKLEDISIKLDESDAGLTITLSGRLTVPGDLPSISENIQRDLKEYIEQTTGIKVAKVQISINDVKKDKSLANKSG</sequence>
<reference evidence="3 4" key="1">
    <citation type="submission" date="2021-10" db="EMBL/GenBank/DDBJ databases">
        <authorList>
            <person name="Grouzdev D.S."/>
            <person name="Pantiukh K.S."/>
            <person name="Krutkina M.S."/>
        </authorList>
    </citation>
    <scope>NUCLEOTIDE SEQUENCE [LARGE SCALE GENOMIC DNA]</scope>
    <source>
        <strain evidence="3 4">Z-7514</strain>
    </source>
</reference>
<evidence type="ECO:0000256" key="1">
    <source>
        <dbReference type="ARBA" id="ARBA00005721"/>
    </source>
</evidence>
<keyword evidence="2" id="KW-0472">Membrane</keyword>
<feature type="transmembrane region" description="Helical" evidence="2">
    <location>
        <begin position="49"/>
        <end position="68"/>
    </location>
</feature>
<proteinExistence type="inferred from homology"/>
<dbReference type="Pfam" id="PF03780">
    <property type="entry name" value="Asp23"/>
    <property type="match status" value="1"/>
</dbReference>
<dbReference type="AlphaFoldDB" id="A0AAW4WRX1"/>
<comment type="caution">
    <text evidence="3">The sequence shown here is derived from an EMBL/GenBank/DDBJ whole genome shotgun (WGS) entry which is preliminary data.</text>
</comment>
<dbReference type="EMBL" id="JAJFAT010000001">
    <property type="protein sequence ID" value="MCC3143766.1"/>
    <property type="molecule type" value="Genomic_DNA"/>
</dbReference>
<comment type="similarity">
    <text evidence="1">Belongs to the asp23 family.</text>
</comment>
<dbReference type="Proteomes" id="UP001199296">
    <property type="component" value="Unassembled WGS sequence"/>
</dbReference>
<dbReference type="RefSeq" id="WP_229342953.1">
    <property type="nucleotide sequence ID" value="NZ_JAJFAT010000001.1"/>
</dbReference>
<dbReference type="NCBIfam" id="NF033218">
    <property type="entry name" value="anchor_AmaP"/>
    <property type="match status" value="1"/>
</dbReference>
<gene>
    <name evidence="3" type="primary">amaP</name>
    <name evidence="3" type="ORF">LJ207_00300</name>
</gene>
<organism evidence="3 4">
    <name type="scientific">Halanaerobium polyolivorans</name>
    <dbReference type="NCBI Taxonomy" id="2886943"/>
    <lineage>
        <taxon>Bacteria</taxon>
        <taxon>Bacillati</taxon>
        <taxon>Bacillota</taxon>
        <taxon>Clostridia</taxon>
        <taxon>Halanaerobiales</taxon>
        <taxon>Halanaerobiaceae</taxon>
        <taxon>Halanaerobium</taxon>
    </lineage>
</organism>
<evidence type="ECO:0000313" key="4">
    <source>
        <dbReference type="Proteomes" id="UP001199296"/>
    </source>
</evidence>